<protein>
    <submittedName>
        <fullName evidence="1">Uncharacterized protein</fullName>
    </submittedName>
</protein>
<organism evidence="1 2">
    <name type="scientific">Xanthomonas euvesicatoria</name>
    <dbReference type="NCBI Taxonomy" id="456327"/>
    <lineage>
        <taxon>Bacteria</taxon>
        <taxon>Pseudomonadati</taxon>
        <taxon>Pseudomonadota</taxon>
        <taxon>Gammaproteobacteria</taxon>
        <taxon>Lysobacterales</taxon>
        <taxon>Lysobacteraceae</taxon>
        <taxon>Xanthomonas</taxon>
    </lineage>
</organism>
<evidence type="ECO:0000313" key="2">
    <source>
        <dbReference type="Proteomes" id="UP000576603"/>
    </source>
</evidence>
<reference evidence="1 2" key="1">
    <citation type="submission" date="2020-08" db="EMBL/GenBank/DDBJ databases">
        <title>Studying the diversity of plant-associated saprophytic bacteria and their role in host health and plant-pathogen interactions.</title>
        <authorList>
            <person name="Potnis N."/>
        </authorList>
    </citation>
    <scope>NUCLEOTIDE SEQUENCE [LARGE SCALE GENOMIC DNA]</scope>
    <source>
        <strain evidence="1 2">CFBP 7922</strain>
    </source>
</reference>
<name>A0AAW3U251_XANEU</name>
<dbReference type="Proteomes" id="UP000576603">
    <property type="component" value="Unassembled WGS sequence"/>
</dbReference>
<dbReference type="EMBL" id="JACHNL010000002">
    <property type="protein sequence ID" value="MBB4723091.1"/>
    <property type="molecule type" value="Genomic_DNA"/>
</dbReference>
<accession>A0AAW3U251</accession>
<comment type="caution">
    <text evidence="1">The sequence shown here is derived from an EMBL/GenBank/DDBJ whole genome shotgun (WGS) entry which is preliminary data.</text>
</comment>
<sequence>MFKAHLPYDPGAGGKCLPDNAGMNEVVAHMIAVLGAMAWTSSSALFQSLRASVLERHIFGTAQYPCTGRCDFTAMTRPRPASNDTAEVPP</sequence>
<proteinExistence type="predicted"/>
<gene>
    <name evidence="1" type="ORF">FHY32_001409</name>
</gene>
<dbReference type="AlphaFoldDB" id="A0AAW3U251"/>
<evidence type="ECO:0000313" key="1">
    <source>
        <dbReference type="EMBL" id="MBB4723091.1"/>
    </source>
</evidence>